<dbReference type="EMBL" id="AKIJ01000005">
    <property type="protein sequence ID" value="KFG25316.1"/>
    <property type="molecule type" value="Genomic_DNA"/>
</dbReference>
<dbReference type="HOGENOM" id="CLU_299977_0_0_1"/>
<dbReference type="Proteomes" id="UP000054524">
    <property type="component" value="Unassembled WGS sequence"/>
</dbReference>
<dbReference type="GeneID" id="77677060"/>
<accession>A0A086IZJ8</accession>
<dbReference type="AlphaFoldDB" id="A0A086IZJ8"/>
<proteinExistence type="predicted"/>
<reference evidence="1 2" key="1">
    <citation type="journal article" date="2014" name="Genome Announc.">
        <title>Genome Sequence of the Microsporidian Species Nematocida sp1 Strain ERTm6 (ATCC PRA-372).</title>
        <authorList>
            <person name="Bakowski M.A."/>
            <person name="Priest M."/>
            <person name="Young S."/>
            <person name="Cuomo C.A."/>
            <person name="Troemel E.R."/>
        </authorList>
    </citation>
    <scope>NUCLEOTIDE SEQUENCE [LARGE SCALE GENOMIC DNA]</scope>
    <source>
        <strain evidence="1 2">ERTm6</strain>
    </source>
</reference>
<gene>
    <name evidence="1" type="ORF">NESG_02087</name>
</gene>
<evidence type="ECO:0000313" key="2">
    <source>
        <dbReference type="Proteomes" id="UP000054524"/>
    </source>
</evidence>
<sequence>MSVQAYGIFGYKGNVTIVRITKGKNKGALGYVQLEYNINHIPHIIISTVSDALEKELSETIDQTVSESDRIMCNVPVTDISISLDRLEIITNSVSFQFMNAIDFCAWKGFIQWSFQAVSKISKKIPSIKIPGIYKLNEDFLIFKKYFTVGDWRKTVQINNRILETNKMHHYMVNNRIIQRADPLKHCASREEINKQFYLQSNWQNPKILPYVKEVDVVSGNAQFHVYVFGKYYRLVVDELPLKHEICIDWMVNMSCCCQYIDYDGNGDAVEMSFSVTINSFNSNKKEMLAAIYKNTSELLHKYCTGYLQIFESIEDRMDNYFRFITRQPDLVDEIFSNHQEREFFQKKCSFEEVLKYSMNLFELRIRRANDHGAYILKKQPENRLISVALSTLCEAKELKENFHELTPEEMADHGGWYSTQQPNIYVLVTDAAYEVECACQVAIDLPVLSYRSIFVMLKNSGQIQEGHPGELQEYIDAFISATVALEDTISSNKMRSLLEEPENLLFLESPESANMLTRMSSTKRLDYLTCGRQIYMHSISRLLLDGYNPNRTISNILQMGLVSQASYFFQVKCALSAITDFLPYSKFLFGDGRLFFLTFTEEKKYAEMEFNSSHHIQYLLFLELLEIQCQAYMEVCLLKISHCHPVRKLERLLKYNYMSRELSCWKELVLFYIQEAHARLSLFRPSFISMYLLSSNIMIRMYENTKNFKDTEIPVILRYFTPGLYSDYLSEVSVHQEDALWASIQESFSAFEKFKVKYSSSDRHEILRIQNTGEIVRMLSVMASLDGSPTMRSIIMLNRILRNLLSFYMKFYLSKDICAIEYAKCLSVSLRIIQGINKDLLADPGITIGRACTQDDLCWALKKKLLFSNAVFNYLISDLVVYTSTLVSVEDIVFPNEAFVLSLETYIIRWANYHASIPTIEEDADILKSTLLYYFPKSLKK</sequence>
<keyword evidence="2" id="KW-1185">Reference proteome</keyword>
<organism evidence="1 2">
    <name type="scientific">Nematocida ausubeli (strain ATCC PRA-371 / ERTm2)</name>
    <name type="common">Nematode killer fungus</name>
    <dbReference type="NCBI Taxonomy" id="1913371"/>
    <lineage>
        <taxon>Eukaryota</taxon>
        <taxon>Fungi</taxon>
        <taxon>Fungi incertae sedis</taxon>
        <taxon>Microsporidia</taxon>
        <taxon>Nematocida</taxon>
    </lineage>
</organism>
<protein>
    <submittedName>
        <fullName evidence="1">Uncharacterized protein</fullName>
    </submittedName>
</protein>
<name>A0A086IZJ8_NEMA1</name>
<evidence type="ECO:0000313" key="1">
    <source>
        <dbReference type="EMBL" id="KFG25316.1"/>
    </source>
</evidence>
<dbReference type="RefSeq" id="XP_052903871.1">
    <property type="nucleotide sequence ID" value="XM_053049700.1"/>
</dbReference>
<comment type="caution">
    <text evidence="1">The sequence shown here is derived from an EMBL/GenBank/DDBJ whole genome shotgun (WGS) entry which is preliminary data.</text>
</comment>